<evidence type="ECO:0000256" key="1">
    <source>
        <dbReference type="SAM" id="Phobius"/>
    </source>
</evidence>
<evidence type="ECO:0000313" key="2">
    <source>
        <dbReference type="EMBL" id="ORZ16417.1"/>
    </source>
</evidence>
<keyword evidence="1" id="KW-0812">Transmembrane</keyword>
<dbReference type="Proteomes" id="UP000193560">
    <property type="component" value="Unassembled WGS sequence"/>
</dbReference>
<sequence>MDKPALFPPLSLPPSPLSPNIGFNTFNLHTHAMEGRGKKWNAGTGFFGFLDVVFYILFLRSKTKRLAPINPSGNSFLPTLVCYLRRSGTLPNTRLSEEKGWNMMIKESWVAFQDSEPLTRIGFRL</sequence>
<feature type="transmembrane region" description="Helical" evidence="1">
    <location>
        <begin position="40"/>
        <end position="59"/>
    </location>
</feature>
<keyword evidence="1" id="KW-0472">Membrane</keyword>
<comment type="caution">
    <text evidence="2">The sequence shown here is derived from an EMBL/GenBank/DDBJ whole genome shotgun (WGS) entry which is preliminary data.</text>
</comment>
<gene>
    <name evidence="2" type="ORF">BCR42DRAFT_35620</name>
</gene>
<name>A0A1X2IH64_9FUNG</name>
<organism evidence="2 3">
    <name type="scientific">Absidia repens</name>
    <dbReference type="NCBI Taxonomy" id="90262"/>
    <lineage>
        <taxon>Eukaryota</taxon>
        <taxon>Fungi</taxon>
        <taxon>Fungi incertae sedis</taxon>
        <taxon>Mucoromycota</taxon>
        <taxon>Mucoromycotina</taxon>
        <taxon>Mucoromycetes</taxon>
        <taxon>Mucorales</taxon>
        <taxon>Cunninghamellaceae</taxon>
        <taxon>Absidia</taxon>
    </lineage>
</organism>
<dbReference type="EMBL" id="MCGE01000011">
    <property type="protein sequence ID" value="ORZ16417.1"/>
    <property type="molecule type" value="Genomic_DNA"/>
</dbReference>
<keyword evidence="1" id="KW-1133">Transmembrane helix</keyword>
<protein>
    <submittedName>
        <fullName evidence="2">Uncharacterized protein</fullName>
    </submittedName>
</protein>
<accession>A0A1X2IH64</accession>
<dbReference type="AlphaFoldDB" id="A0A1X2IH64"/>
<proteinExistence type="predicted"/>
<reference evidence="2 3" key="1">
    <citation type="submission" date="2016-07" db="EMBL/GenBank/DDBJ databases">
        <title>Pervasive Adenine N6-methylation of Active Genes in Fungi.</title>
        <authorList>
            <consortium name="DOE Joint Genome Institute"/>
            <person name="Mondo S.J."/>
            <person name="Dannebaum R.O."/>
            <person name="Kuo R.C."/>
            <person name="Labutti K."/>
            <person name="Haridas S."/>
            <person name="Kuo A."/>
            <person name="Salamov A."/>
            <person name="Ahrendt S.R."/>
            <person name="Lipzen A."/>
            <person name="Sullivan W."/>
            <person name="Andreopoulos W.B."/>
            <person name="Clum A."/>
            <person name="Lindquist E."/>
            <person name="Daum C."/>
            <person name="Ramamoorthy G.K."/>
            <person name="Gryganskyi A."/>
            <person name="Culley D."/>
            <person name="Magnuson J.K."/>
            <person name="James T.Y."/>
            <person name="O'Malley M.A."/>
            <person name="Stajich J.E."/>
            <person name="Spatafora J.W."/>
            <person name="Visel A."/>
            <person name="Grigoriev I.V."/>
        </authorList>
    </citation>
    <scope>NUCLEOTIDE SEQUENCE [LARGE SCALE GENOMIC DNA]</scope>
    <source>
        <strain evidence="2 3">NRRL 1336</strain>
    </source>
</reference>
<evidence type="ECO:0000313" key="3">
    <source>
        <dbReference type="Proteomes" id="UP000193560"/>
    </source>
</evidence>
<keyword evidence="3" id="KW-1185">Reference proteome</keyword>